<keyword evidence="6" id="KW-0808">Transferase</keyword>
<dbReference type="Gene3D" id="3.30.40.10">
    <property type="entry name" value="Zinc/RING finger domain, C3HC4 (zinc finger)"/>
    <property type="match status" value="1"/>
</dbReference>
<keyword evidence="7" id="KW-1185">Reference proteome</keyword>
<keyword evidence="1" id="KW-0479">Metal-binding</keyword>
<comment type="caution">
    <text evidence="6">The sequence shown here is derived from an EMBL/GenBank/DDBJ whole genome shotgun (WGS) entry which is preliminary data.</text>
</comment>
<dbReference type="GO" id="GO:0006281">
    <property type="term" value="P:DNA repair"/>
    <property type="evidence" value="ECO:0007669"/>
    <property type="project" value="TreeGrafter"/>
</dbReference>
<evidence type="ECO:0000313" key="6">
    <source>
        <dbReference type="EMBL" id="KKO75702.1"/>
    </source>
</evidence>
<dbReference type="GO" id="GO:0008270">
    <property type="term" value="F:zinc ion binding"/>
    <property type="evidence" value="ECO:0007669"/>
    <property type="project" value="UniProtKB-KW"/>
</dbReference>
<dbReference type="PROSITE" id="PS50089">
    <property type="entry name" value="ZF_RING_2"/>
    <property type="match status" value="1"/>
</dbReference>
<evidence type="ECO:0000256" key="4">
    <source>
        <dbReference type="PROSITE-ProRule" id="PRU00175"/>
    </source>
</evidence>
<dbReference type="SUPFAM" id="SSF57850">
    <property type="entry name" value="RING/U-box"/>
    <property type="match status" value="1"/>
</dbReference>
<gene>
    <name evidence="6" type="ORF">AAJ76_1400042498</name>
</gene>
<name>A0A0F9YT22_9MICR</name>
<dbReference type="Pfam" id="PF06391">
    <property type="entry name" value="MAT1"/>
    <property type="match status" value="1"/>
</dbReference>
<dbReference type="VEuPathDB" id="MicrosporidiaDB:G9O61_00g011420"/>
<evidence type="ECO:0000256" key="2">
    <source>
        <dbReference type="ARBA" id="ARBA00022771"/>
    </source>
</evidence>
<dbReference type="PANTHER" id="PTHR12683">
    <property type="entry name" value="CDK-ACTIVATING KINASE ASSEMBLY FACTOR MAT1"/>
    <property type="match status" value="1"/>
</dbReference>
<keyword evidence="6" id="KW-0418">Kinase</keyword>
<dbReference type="GO" id="GO:0006357">
    <property type="term" value="P:regulation of transcription by RNA polymerase II"/>
    <property type="evidence" value="ECO:0007669"/>
    <property type="project" value="TreeGrafter"/>
</dbReference>
<dbReference type="AlphaFoldDB" id="A0A0F9YT22"/>
<dbReference type="VEuPathDB" id="MicrosporidiaDB:AAJ76_1400042498"/>
<proteinExistence type="predicted"/>
<dbReference type="Proteomes" id="UP000034350">
    <property type="component" value="Unassembled WGS sequence"/>
</dbReference>
<dbReference type="GO" id="GO:0005675">
    <property type="term" value="C:transcription factor TFIIH holo complex"/>
    <property type="evidence" value="ECO:0007669"/>
    <property type="project" value="TreeGrafter"/>
</dbReference>
<dbReference type="GO" id="GO:0016301">
    <property type="term" value="F:kinase activity"/>
    <property type="evidence" value="ECO:0007669"/>
    <property type="project" value="UniProtKB-KW"/>
</dbReference>
<dbReference type="GeneID" id="36318934"/>
<evidence type="ECO:0000313" key="7">
    <source>
        <dbReference type="Proteomes" id="UP000034350"/>
    </source>
</evidence>
<evidence type="ECO:0000259" key="5">
    <source>
        <dbReference type="PROSITE" id="PS50089"/>
    </source>
</evidence>
<dbReference type="InterPro" id="IPR017907">
    <property type="entry name" value="Znf_RING_CS"/>
</dbReference>
<sequence length="187" mass="21663">MLESTCPVCKTDSYLNPEMVLFISPCFHKMCESCLRRHYINGINKCPECGVELRKVNYMSATFEDIEVEKECRIRRQLDRFIKTEEDFDTPVEYNDYLEEIENLVYELLEYKSDSLIKKKINEIAAASTKAVAQKKNIELEEVFVVDKSIKPLIQEYRDIEIPGNILNPSLSGGLSKDFIISFLISL</sequence>
<reference evidence="6 7" key="1">
    <citation type="journal article" date="2015" name="Environ. Microbiol.">
        <title>Genome analyses suggest the presence of polyploidy and recent human-driven expansions in eight global populations of the honeybee pathogen Nosema ceranae.</title>
        <authorList>
            <person name="Pelin A."/>
            <person name="Selman M."/>
            <person name="Aris-Brosou S."/>
            <person name="Farinelli L."/>
            <person name="Corradi N."/>
        </authorList>
    </citation>
    <scope>NUCLEOTIDE SEQUENCE [LARGE SCALE GENOMIC DNA]</scope>
    <source>
        <strain evidence="6 7">PA08 1199</strain>
    </source>
</reference>
<dbReference type="SMART" id="SM00184">
    <property type="entry name" value="RING"/>
    <property type="match status" value="1"/>
</dbReference>
<dbReference type="OrthoDB" id="5963at2759"/>
<dbReference type="VEuPathDB" id="MicrosporidiaDB:NCER_100026"/>
<feature type="domain" description="RING-type" evidence="5">
    <location>
        <begin position="6"/>
        <end position="49"/>
    </location>
</feature>
<dbReference type="InterPro" id="IPR013083">
    <property type="entry name" value="Znf_RING/FYVE/PHD"/>
</dbReference>
<dbReference type="EMBL" id="JPQZ01000014">
    <property type="protein sequence ID" value="KKO75702.1"/>
    <property type="molecule type" value="Genomic_DNA"/>
</dbReference>
<accession>A0A0F9YT22</accession>
<dbReference type="InterPro" id="IPR015877">
    <property type="entry name" value="MAT1_centre"/>
</dbReference>
<dbReference type="InterPro" id="IPR001841">
    <property type="entry name" value="Znf_RING"/>
</dbReference>
<organism evidence="6 7">
    <name type="scientific">Vairimorpha ceranae</name>
    <dbReference type="NCBI Taxonomy" id="40302"/>
    <lineage>
        <taxon>Eukaryota</taxon>
        <taxon>Fungi</taxon>
        <taxon>Fungi incertae sedis</taxon>
        <taxon>Microsporidia</taxon>
        <taxon>Nosematidae</taxon>
        <taxon>Vairimorpha</taxon>
    </lineage>
</organism>
<dbReference type="PANTHER" id="PTHR12683:SF13">
    <property type="entry name" value="CDK-ACTIVATING KINASE ASSEMBLY FACTOR MAT1"/>
    <property type="match status" value="1"/>
</dbReference>
<protein>
    <submittedName>
        <fullName evidence="6">Cdk-activating kinase assembly factor mat1</fullName>
    </submittedName>
</protein>
<keyword evidence="2 4" id="KW-0863">Zinc-finger</keyword>
<dbReference type="Pfam" id="PF17121">
    <property type="entry name" value="zf-C3HC4_5"/>
    <property type="match status" value="1"/>
</dbReference>
<keyword evidence="3" id="KW-0862">Zinc</keyword>
<evidence type="ECO:0000256" key="1">
    <source>
        <dbReference type="ARBA" id="ARBA00022723"/>
    </source>
</evidence>
<dbReference type="PROSITE" id="PS00518">
    <property type="entry name" value="ZF_RING_1"/>
    <property type="match status" value="1"/>
</dbReference>
<dbReference type="RefSeq" id="XP_024331444.1">
    <property type="nucleotide sequence ID" value="XM_024474031.1"/>
</dbReference>
<evidence type="ECO:0000256" key="3">
    <source>
        <dbReference type="ARBA" id="ARBA00022833"/>
    </source>
</evidence>